<comment type="subcellular location">
    <subcellularLocation>
        <location evidence="1">Cell membrane</location>
    </subcellularLocation>
</comment>
<evidence type="ECO:0000256" key="1">
    <source>
        <dbReference type="ARBA" id="ARBA00004236"/>
    </source>
</evidence>
<keyword evidence="5 7" id="KW-0472">Membrane</keyword>
<evidence type="ECO:0000259" key="8">
    <source>
        <dbReference type="PROSITE" id="PS50041"/>
    </source>
</evidence>
<evidence type="ECO:0000256" key="4">
    <source>
        <dbReference type="ARBA" id="ARBA00022989"/>
    </source>
</evidence>
<dbReference type="Gene3D" id="1.20.5.400">
    <property type="match status" value="2"/>
</dbReference>
<reference evidence="9" key="3">
    <citation type="submission" date="2025-09" db="UniProtKB">
        <authorList>
            <consortium name="Ensembl"/>
        </authorList>
    </citation>
    <scope>IDENTIFICATION</scope>
</reference>
<dbReference type="InterPro" id="IPR016187">
    <property type="entry name" value="CTDL_fold"/>
</dbReference>
<evidence type="ECO:0000313" key="9">
    <source>
        <dbReference type="Ensembl" id="ENSPNAP00000081735.1"/>
    </source>
</evidence>
<dbReference type="GO" id="GO:0004888">
    <property type="term" value="F:transmembrane signaling receptor activity"/>
    <property type="evidence" value="ECO:0007669"/>
    <property type="project" value="InterPro"/>
</dbReference>
<organism evidence="9 10">
    <name type="scientific">Pygocentrus nattereri</name>
    <name type="common">Red-bellied piranha</name>
    <dbReference type="NCBI Taxonomy" id="42514"/>
    <lineage>
        <taxon>Eukaryota</taxon>
        <taxon>Metazoa</taxon>
        <taxon>Chordata</taxon>
        <taxon>Craniata</taxon>
        <taxon>Vertebrata</taxon>
        <taxon>Euteleostomi</taxon>
        <taxon>Actinopterygii</taxon>
        <taxon>Neopterygii</taxon>
        <taxon>Teleostei</taxon>
        <taxon>Ostariophysi</taxon>
        <taxon>Characiformes</taxon>
        <taxon>Characoidei</taxon>
        <taxon>Pygocentrus</taxon>
    </lineage>
</organism>
<dbReference type="InterPro" id="IPR001304">
    <property type="entry name" value="C-type_lectin-like"/>
</dbReference>
<dbReference type="SUPFAM" id="SSF56436">
    <property type="entry name" value="C-type lectin-like"/>
    <property type="match status" value="1"/>
</dbReference>
<dbReference type="Proteomes" id="UP001501920">
    <property type="component" value="Chromosome 22"/>
</dbReference>
<evidence type="ECO:0000256" key="5">
    <source>
        <dbReference type="ARBA" id="ARBA00023136"/>
    </source>
</evidence>
<dbReference type="Ensembl" id="ENSPNAT00000075469.1">
    <property type="protein sequence ID" value="ENSPNAP00000081735.1"/>
    <property type="gene ID" value="ENSPNAG00000032737.1"/>
</dbReference>
<evidence type="ECO:0000256" key="6">
    <source>
        <dbReference type="SAM" id="MobiDB-lite"/>
    </source>
</evidence>
<dbReference type="PANTHER" id="PTHR15028:SF6">
    <property type="entry name" value="B-CELL DIFFERENTIATION ANTIGEN CD72"/>
    <property type="match status" value="1"/>
</dbReference>
<reference evidence="9" key="2">
    <citation type="submission" date="2025-08" db="UniProtKB">
        <authorList>
            <consortium name="Ensembl"/>
        </authorList>
    </citation>
    <scope>IDENTIFICATION</scope>
</reference>
<feature type="region of interest" description="Disordered" evidence="6">
    <location>
        <begin position="49"/>
        <end position="87"/>
    </location>
</feature>
<dbReference type="AlphaFoldDB" id="A0AAR2LYV0"/>
<protein>
    <recommendedName>
        <fullName evidence="8">C-type lectin domain-containing protein</fullName>
    </recommendedName>
</protein>
<dbReference type="GeneTree" id="ENSGT01020000230338"/>
<dbReference type="Pfam" id="PF02203">
    <property type="entry name" value="TarH"/>
    <property type="match status" value="1"/>
</dbReference>
<dbReference type="InterPro" id="IPR003122">
    <property type="entry name" value="Tar_rcpt_lig-bd"/>
</dbReference>
<dbReference type="SUPFAM" id="SSF90257">
    <property type="entry name" value="Myosin rod fragments"/>
    <property type="match status" value="1"/>
</dbReference>
<evidence type="ECO:0000313" key="10">
    <source>
        <dbReference type="Proteomes" id="UP001501920"/>
    </source>
</evidence>
<evidence type="ECO:0000256" key="3">
    <source>
        <dbReference type="ARBA" id="ARBA00022692"/>
    </source>
</evidence>
<name>A0AAR2LYV0_PYGNA</name>
<dbReference type="GO" id="GO:0007165">
    <property type="term" value="P:signal transduction"/>
    <property type="evidence" value="ECO:0007669"/>
    <property type="project" value="InterPro"/>
</dbReference>
<keyword evidence="10" id="KW-1185">Reference proteome</keyword>
<keyword evidence="2" id="KW-1003">Cell membrane</keyword>
<dbReference type="Pfam" id="PF00059">
    <property type="entry name" value="Lectin_C"/>
    <property type="match status" value="1"/>
</dbReference>
<dbReference type="PROSITE" id="PS50041">
    <property type="entry name" value="C_TYPE_LECTIN_2"/>
    <property type="match status" value="1"/>
</dbReference>
<dbReference type="PANTHER" id="PTHR15028">
    <property type="entry name" value="CD72-RELATED"/>
    <property type="match status" value="1"/>
</dbReference>
<dbReference type="GO" id="GO:0006935">
    <property type="term" value="P:chemotaxis"/>
    <property type="evidence" value="ECO:0007669"/>
    <property type="project" value="InterPro"/>
</dbReference>
<accession>A0AAR2LYV0</accession>
<dbReference type="GO" id="GO:0005886">
    <property type="term" value="C:plasma membrane"/>
    <property type="evidence" value="ECO:0007669"/>
    <property type="project" value="UniProtKB-SubCell"/>
</dbReference>
<keyword evidence="4 7" id="KW-1133">Transmembrane helix</keyword>
<evidence type="ECO:0000256" key="2">
    <source>
        <dbReference type="ARBA" id="ARBA00022475"/>
    </source>
</evidence>
<reference evidence="9 10" key="1">
    <citation type="submission" date="2020-10" db="EMBL/GenBank/DDBJ databases">
        <title>Pygocentrus nattereri (red-bellied piranha) genome, fPygNat1, primary haplotype.</title>
        <authorList>
            <person name="Myers G."/>
            <person name="Meyer A."/>
            <person name="Karagic N."/>
            <person name="Pippel M."/>
            <person name="Winkler S."/>
            <person name="Tracey A."/>
            <person name="Wood J."/>
            <person name="Formenti G."/>
            <person name="Howe K."/>
            <person name="Fedrigo O."/>
            <person name="Jarvis E.D."/>
        </authorList>
    </citation>
    <scope>NUCLEOTIDE SEQUENCE [LARGE SCALE GENOMIC DNA]</scope>
</reference>
<proteinExistence type="predicted"/>
<feature type="domain" description="C-type lectin" evidence="8">
    <location>
        <begin position="172"/>
        <end position="236"/>
    </location>
</feature>
<dbReference type="InterPro" id="IPR016186">
    <property type="entry name" value="C-type_lectin-like/link_sf"/>
</dbReference>
<dbReference type="InterPro" id="IPR039689">
    <property type="entry name" value="CD72"/>
</dbReference>
<evidence type="ECO:0000256" key="7">
    <source>
        <dbReference type="SAM" id="Phobius"/>
    </source>
</evidence>
<feature type="transmembrane region" description="Helical" evidence="7">
    <location>
        <begin position="20"/>
        <end position="39"/>
    </location>
</feature>
<sequence length="247" mass="29184">SKYRKIKFCPAGSSCYRLTAVCLGLLCVLLLTAITVLWFKFTKERDQLQTSNTNPTKERDQLQTSNTKLTKERDQLQTSNTKLTKERDQLQTKYTNLSKERDQLQTSNTKLTKERDQLQTRYTNLTKERDQLQTRYTILTKERDQLQTERDGFSEKNSELERLINQPGWRYFSCSLYYISTDRKSWDESRQDCRARGADLLIINSREEQDFTEKLRGGQTAWIGLSYRLIEGVWRWGWVDDSAVTTR</sequence>
<dbReference type="Gene3D" id="3.10.100.10">
    <property type="entry name" value="Mannose-Binding Protein A, subunit A"/>
    <property type="match status" value="1"/>
</dbReference>
<keyword evidence="3 7" id="KW-0812">Transmembrane</keyword>